<protein>
    <submittedName>
        <fullName evidence="2">Uncharacterized protein</fullName>
    </submittedName>
</protein>
<dbReference type="Proteomes" id="UP000612055">
    <property type="component" value="Unassembled WGS sequence"/>
</dbReference>
<feature type="compositionally biased region" description="Low complexity" evidence="1">
    <location>
        <begin position="482"/>
        <end position="495"/>
    </location>
</feature>
<sequence length="601" mass="61484">MAWPRGGRGALDWEEIADADGEPSTSGRGPRDHDPAKPATAPSASSHSRTAQELLQQLVPHPPFQSPVPSLRALCIGLLGQHVEPLVTQLGAHLAPLPSEVKAALVCVARRRGVLSNRVLEGLADEGWTMLDLQGATALTERAIRRVLRSCPGIRALDLRGLPPAVAWVGLLRDLPGLCPSLELLAVGGGRAQDDAALDALPDLLPHVRVEPAAGPLEPAAESWEEVAEAGPDALPDAGAQVGLPRLRVLVWPGAPALAHHLVRRLSPRVELAEALPPPPPPAPTAANGQPSQHRAPYASCTDAVQAPYVHPALQQYEDVQRELELRRSRGAASTGGDTSGPAIRVIRAGATAGSRVGGGGGPQAQSQPRPAGSSGGSGTGSSIGQAQGQGQGQGQGQAKGRYQAPHLRDKQVQAQAQAQAGGSRGGEAERAGATEAPGLLDPGQGGPARAPADPGPPPPLPHPAADAGPGHWRQPGPVPPASAAGPLPTSASSTPPGPGPGPAPTAAPTANRQPPPPALDDSLAALVAPSAWADLDGPGGARTGPSAAEELHIAEKFRLAYVEQDARLCAKAAREAALHERRELRESAAARALARWLDAE</sequence>
<evidence type="ECO:0000313" key="2">
    <source>
        <dbReference type="EMBL" id="KAG2488660.1"/>
    </source>
</evidence>
<accession>A0A835XXH1</accession>
<feature type="compositionally biased region" description="Low complexity" evidence="1">
    <location>
        <begin position="37"/>
        <end position="48"/>
    </location>
</feature>
<name>A0A835XXH1_9CHLO</name>
<dbReference type="EMBL" id="JAEHOE010000081">
    <property type="protein sequence ID" value="KAG2488660.1"/>
    <property type="molecule type" value="Genomic_DNA"/>
</dbReference>
<dbReference type="AlphaFoldDB" id="A0A835XXH1"/>
<reference evidence="2" key="1">
    <citation type="journal article" date="2020" name="bioRxiv">
        <title>Comparative genomics of Chlamydomonas.</title>
        <authorList>
            <person name="Craig R.J."/>
            <person name="Hasan A.R."/>
            <person name="Ness R.W."/>
            <person name="Keightley P.D."/>
        </authorList>
    </citation>
    <scope>NUCLEOTIDE SEQUENCE</scope>
    <source>
        <strain evidence="2">CCAP 11/70</strain>
    </source>
</reference>
<comment type="caution">
    <text evidence="2">The sequence shown here is derived from an EMBL/GenBank/DDBJ whole genome shotgun (WGS) entry which is preliminary data.</text>
</comment>
<dbReference type="OrthoDB" id="10257471at2759"/>
<keyword evidence="3" id="KW-1185">Reference proteome</keyword>
<feature type="region of interest" description="Disordered" evidence="1">
    <location>
        <begin position="273"/>
        <end position="297"/>
    </location>
</feature>
<feature type="compositionally biased region" description="Pro residues" evidence="1">
    <location>
        <begin position="496"/>
        <end position="506"/>
    </location>
</feature>
<evidence type="ECO:0000313" key="3">
    <source>
        <dbReference type="Proteomes" id="UP000612055"/>
    </source>
</evidence>
<feature type="compositionally biased region" description="Low complexity" evidence="1">
    <location>
        <begin position="364"/>
        <end position="373"/>
    </location>
</feature>
<feature type="compositionally biased region" description="Gly residues" evidence="1">
    <location>
        <begin position="374"/>
        <end position="398"/>
    </location>
</feature>
<feature type="region of interest" description="Disordered" evidence="1">
    <location>
        <begin position="1"/>
        <end position="51"/>
    </location>
</feature>
<feature type="compositionally biased region" description="Acidic residues" evidence="1">
    <location>
        <begin position="12"/>
        <end position="21"/>
    </location>
</feature>
<feature type="compositionally biased region" description="Pro residues" evidence="1">
    <location>
        <begin position="454"/>
        <end position="463"/>
    </location>
</feature>
<gene>
    <name evidence="2" type="ORF">HYH03_012822</name>
</gene>
<organism evidence="2 3">
    <name type="scientific">Edaphochlamys debaryana</name>
    <dbReference type="NCBI Taxonomy" id="47281"/>
    <lineage>
        <taxon>Eukaryota</taxon>
        <taxon>Viridiplantae</taxon>
        <taxon>Chlorophyta</taxon>
        <taxon>core chlorophytes</taxon>
        <taxon>Chlorophyceae</taxon>
        <taxon>CS clade</taxon>
        <taxon>Chlamydomonadales</taxon>
        <taxon>Chlamydomonadales incertae sedis</taxon>
        <taxon>Edaphochlamys</taxon>
    </lineage>
</organism>
<evidence type="ECO:0000256" key="1">
    <source>
        <dbReference type="SAM" id="MobiDB-lite"/>
    </source>
</evidence>
<feature type="region of interest" description="Disordered" evidence="1">
    <location>
        <begin position="353"/>
        <end position="522"/>
    </location>
</feature>
<feature type="compositionally biased region" description="Low complexity" evidence="1">
    <location>
        <begin position="413"/>
        <end position="422"/>
    </location>
</feature>
<proteinExistence type="predicted"/>